<dbReference type="InterPro" id="IPR048493">
    <property type="entry name" value="DUF1980_N"/>
</dbReference>
<dbReference type="InterPro" id="IPR052955">
    <property type="entry name" value="UPF0703_membrane_permease"/>
</dbReference>
<comment type="caution">
    <text evidence="4">The sequence shown here is derived from an EMBL/GenBank/DDBJ whole genome shotgun (WGS) entry which is preliminary data.</text>
</comment>
<feature type="transmembrane region" description="Helical" evidence="1">
    <location>
        <begin position="44"/>
        <end position="68"/>
    </location>
</feature>
<name>A0ABS4I1Y7_9BACL</name>
<evidence type="ECO:0000259" key="3">
    <source>
        <dbReference type="Pfam" id="PF21537"/>
    </source>
</evidence>
<reference evidence="4 5" key="1">
    <citation type="submission" date="2021-03" db="EMBL/GenBank/DDBJ databases">
        <title>Genomic Encyclopedia of Type Strains, Phase IV (KMG-IV): sequencing the most valuable type-strain genomes for metagenomic binning, comparative biology and taxonomic classification.</title>
        <authorList>
            <person name="Goeker M."/>
        </authorList>
    </citation>
    <scope>NUCLEOTIDE SEQUENCE [LARGE SCALE GENOMIC DNA]</scope>
    <source>
        <strain evidence="4 5">DSM 24950</strain>
    </source>
</reference>
<accession>A0ABS4I1Y7</accession>
<organism evidence="4 5">
    <name type="scientific">Paenibacillus aceris</name>
    <dbReference type="NCBI Taxonomy" id="869555"/>
    <lineage>
        <taxon>Bacteria</taxon>
        <taxon>Bacillati</taxon>
        <taxon>Bacillota</taxon>
        <taxon>Bacilli</taxon>
        <taxon>Bacillales</taxon>
        <taxon>Paenibacillaceae</taxon>
        <taxon>Paenibacillus</taxon>
    </lineage>
</organism>
<evidence type="ECO:0000313" key="5">
    <source>
        <dbReference type="Proteomes" id="UP001519344"/>
    </source>
</evidence>
<evidence type="ECO:0000256" key="1">
    <source>
        <dbReference type="SAM" id="Phobius"/>
    </source>
</evidence>
<keyword evidence="5" id="KW-1185">Reference proteome</keyword>
<protein>
    <submittedName>
        <fullName evidence="4">Repeat protein (TIGR03943 family)</fullName>
    </submittedName>
</protein>
<dbReference type="InterPro" id="IPR048447">
    <property type="entry name" value="DUF1980_C"/>
</dbReference>
<dbReference type="Pfam" id="PF21537">
    <property type="entry name" value="DUF1980_C"/>
    <property type="match status" value="1"/>
</dbReference>
<keyword evidence="1" id="KW-1133">Transmembrane helix</keyword>
<dbReference type="Pfam" id="PF09323">
    <property type="entry name" value="DUF1980"/>
    <property type="match status" value="1"/>
</dbReference>
<dbReference type="PANTHER" id="PTHR40047:SF1">
    <property type="entry name" value="UPF0703 PROTEIN YCGQ"/>
    <property type="match status" value="1"/>
</dbReference>
<sequence length="299" mass="33295">MKGNRLLSLHYLLRTIILLGFSSYIVFLTKTDALVYYLAPRMMIYAKVSAVALYVIACFQCYSALRIYQGKRVACDCEHPVPKSAVRNMLTYGVLVFPLLVGFCLPNAALGSAMASAKGMNLSIAKQERPKSGTSRPAALPAEAGTDAEIEQMFNDEWEKVNSKIGINLYKKDLIVVKPSLYKEILSTIDLFKNNFIGKKIEISGFVFREENMKSNEFIVGRFVINCCSADAAPYGAMIEFPAAQNYTKDTWVKVTGTIQSGSYNGKDIFKIKADQIEKIAVPDTPYLHANYDPLNELD</sequence>
<dbReference type="EMBL" id="JAGGKV010000011">
    <property type="protein sequence ID" value="MBP1964918.1"/>
    <property type="molecule type" value="Genomic_DNA"/>
</dbReference>
<keyword evidence="1" id="KW-0812">Transmembrane</keyword>
<proteinExistence type="predicted"/>
<feature type="transmembrane region" description="Helical" evidence="1">
    <location>
        <begin position="12"/>
        <end position="38"/>
    </location>
</feature>
<evidence type="ECO:0000313" key="4">
    <source>
        <dbReference type="EMBL" id="MBP1964918.1"/>
    </source>
</evidence>
<gene>
    <name evidence="4" type="ORF">J2Z65_004151</name>
</gene>
<feature type="transmembrane region" description="Helical" evidence="1">
    <location>
        <begin position="89"/>
        <end position="110"/>
    </location>
</feature>
<dbReference type="NCBIfam" id="TIGR03943">
    <property type="entry name" value="TIGR03943 family putative permease subunit"/>
    <property type="match status" value="1"/>
</dbReference>
<dbReference type="InterPro" id="IPR015402">
    <property type="entry name" value="DUF1980"/>
</dbReference>
<dbReference type="Proteomes" id="UP001519344">
    <property type="component" value="Unassembled WGS sequence"/>
</dbReference>
<keyword evidence="1" id="KW-0472">Membrane</keyword>
<feature type="domain" description="DUF1980" evidence="3">
    <location>
        <begin position="159"/>
        <end position="288"/>
    </location>
</feature>
<dbReference type="PANTHER" id="PTHR40047">
    <property type="entry name" value="UPF0703 PROTEIN YCGQ"/>
    <property type="match status" value="1"/>
</dbReference>
<dbReference type="RefSeq" id="WP_167064763.1">
    <property type="nucleotide sequence ID" value="NZ_JAAOZR010000036.1"/>
</dbReference>
<feature type="domain" description="DUF1980" evidence="2">
    <location>
        <begin position="13"/>
        <end position="121"/>
    </location>
</feature>
<evidence type="ECO:0000259" key="2">
    <source>
        <dbReference type="Pfam" id="PF09323"/>
    </source>
</evidence>